<dbReference type="EMBL" id="JBHRYJ010000001">
    <property type="protein sequence ID" value="MFC3675808.1"/>
    <property type="molecule type" value="Genomic_DNA"/>
</dbReference>
<dbReference type="SUPFAM" id="SSF53187">
    <property type="entry name" value="Zn-dependent exopeptidases"/>
    <property type="match status" value="1"/>
</dbReference>
<proteinExistence type="predicted"/>
<dbReference type="PIRSF" id="PIRSF005962">
    <property type="entry name" value="Pept_M20D_amidohydro"/>
    <property type="match status" value="1"/>
</dbReference>
<dbReference type="Gene3D" id="3.40.630.10">
    <property type="entry name" value="Zn peptidases"/>
    <property type="match status" value="1"/>
</dbReference>
<dbReference type="Pfam" id="PF07687">
    <property type="entry name" value="M20_dimer"/>
    <property type="match status" value="1"/>
</dbReference>
<organism evidence="3 4">
    <name type="scientific">Ferrovibrio xuzhouensis</name>
    <dbReference type="NCBI Taxonomy" id="1576914"/>
    <lineage>
        <taxon>Bacteria</taxon>
        <taxon>Pseudomonadati</taxon>
        <taxon>Pseudomonadota</taxon>
        <taxon>Alphaproteobacteria</taxon>
        <taxon>Rhodospirillales</taxon>
        <taxon>Rhodospirillaceae</taxon>
        <taxon>Ferrovibrio</taxon>
    </lineage>
</organism>
<dbReference type="CDD" id="cd05666">
    <property type="entry name" value="M20_Acy1-like"/>
    <property type="match status" value="1"/>
</dbReference>
<name>A0ABV7VHY1_9PROT</name>
<evidence type="ECO:0000313" key="3">
    <source>
        <dbReference type="EMBL" id="MFC3675808.1"/>
    </source>
</evidence>
<dbReference type="Proteomes" id="UP001595711">
    <property type="component" value="Unassembled WGS sequence"/>
</dbReference>
<dbReference type="PANTHER" id="PTHR11014:SF63">
    <property type="entry name" value="METALLOPEPTIDASE, PUTATIVE (AFU_ORTHOLOGUE AFUA_6G09600)-RELATED"/>
    <property type="match status" value="1"/>
</dbReference>
<comment type="caution">
    <text evidence="3">The sequence shown here is derived from an EMBL/GenBank/DDBJ whole genome shotgun (WGS) entry which is preliminary data.</text>
</comment>
<dbReference type="Gene3D" id="3.30.70.360">
    <property type="match status" value="1"/>
</dbReference>
<dbReference type="InterPro" id="IPR002933">
    <property type="entry name" value="Peptidase_M20"/>
</dbReference>
<feature type="domain" description="Peptidase M20 dimerisation" evidence="2">
    <location>
        <begin position="189"/>
        <end position="282"/>
    </location>
</feature>
<keyword evidence="1" id="KW-0378">Hydrolase</keyword>
<dbReference type="InterPro" id="IPR011650">
    <property type="entry name" value="Peptidase_M20_dimer"/>
</dbReference>
<dbReference type="SUPFAM" id="SSF55031">
    <property type="entry name" value="Bacterial exopeptidase dimerisation domain"/>
    <property type="match status" value="1"/>
</dbReference>
<dbReference type="InterPro" id="IPR036264">
    <property type="entry name" value="Bact_exopeptidase_dim_dom"/>
</dbReference>
<evidence type="ECO:0000256" key="1">
    <source>
        <dbReference type="ARBA" id="ARBA00022801"/>
    </source>
</evidence>
<dbReference type="PANTHER" id="PTHR11014">
    <property type="entry name" value="PEPTIDASE M20 FAMILY MEMBER"/>
    <property type="match status" value="1"/>
</dbReference>
<reference evidence="4" key="1">
    <citation type="journal article" date="2019" name="Int. J. Syst. Evol. Microbiol.">
        <title>The Global Catalogue of Microorganisms (GCM) 10K type strain sequencing project: providing services to taxonomists for standard genome sequencing and annotation.</title>
        <authorList>
            <consortium name="The Broad Institute Genomics Platform"/>
            <consortium name="The Broad Institute Genome Sequencing Center for Infectious Disease"/>
            <person name="Wu L."/>
            <person name="Ma J."/>
        </authorList>
    </citation>
    <scope>NUCLEOTIDE SEQUENCE [LARGE SCALE GENOMIC DNA]</scope>
    <source>
        <strain evidence="4">KCTC 42182</strain>
    </source>
</reference>
<dbReference type="InterPro" id="IPR017439">
    <property type="entry name" value="Amidohydrolase"/>
</dbReference>
<dbReference type="RefSeq" id="WP_379725076.1">
    <property type="nucleotide sequence ID" value="NZ_JBHRYJ010000001.1"/>
</dbReference>
<accession>A0ABV7VHY1</accession>
<evidence type="ECO:0000313" key="4">
    <source>
        <dbReference type="Proteomes" id="UP001595711"/>
    </source>
</evidence>
<evidence type="ECO:0000259" key="2">
    <source>
        <dbReference type="Pfam" id="PF07687"/>
    </source>
</evidence>
<dbReference type="Pfam" id="PF01546">
    <property type="entry name" value="Peptidase_M20"/>
    <property type="match status" value="1"/>
</dbReference>
<keyword evidence="4" id="KW-1185">Reference proteome</keyword>
<gene>
    <name evidence="3" type="ORF">ACFOOQ_09660</name>
</gene>
<dbReference type="NCBIfam" id="TIGR01891">
    <property type="entry name" value="amidohydrolases"/>
    <property type="match status" value="1"/>
</dbReference>
<sequence>MTKILPRDLLAHRDTLVAIRRDIHQHPETAFEENRTAGVVAAKLAEWGIPVHRGLARTGVVGTLKGKRPGQRAIGLRADMDALNLQEKNDFAHASVHDGKMHACGHDGHTAMLLGAAQQLARDPDFAGTLHFIFQPAEEGEAGARVMIEEGLFEKFPCDAVYGMHNMPGIRTGQFAIRTGPMMAASDTWTAVFRGTGGHGAMPFKGTDPVMPAAAFVTATQSIVGRNISPQHAAVVSVGHIAAGSHGSPNVIPAQVTIRGTARSYTPADRDMLQRRLGELVQGIAAAHGCTAEFDYLRRYPPLVNAVEQTATAIRAAQATVGDALVDGDAEALTGAEDFAFMLERKPGAYILLGNGGAEEGGCSYVHTPTYDFNDDILLTGAAYWVNLVGQELGGAE</sequence>
<protein>
    <submittedName>
        <fullName evidence="3">M20 aminoacylase family protein</fullName>
    </submittedName>
</protein>